<dbReference type="PANTHER" id="PTHR11926">
    <property type="entry name" value="GLUCOSYL/GLUCURONOSYL TRANSFERASES"/>
    <property type="match status" value="1"/>
</dbReference>
<evidence type="ECO:0000313" key="3">
    <source>
        <dbReference type="Proteomes" id="UP000826271"/>
    </source>
</evidence>
<proteinExistence type="inferred from homology"/>
<dbReference type="FunFam" id="3.40.50.2000:FF:000120">
    <property type="entry name" value="UDP-glycosyltransferase 76C1"/>
    <property type="match status" value="1"/>
</dbReference>
<evidence type="ECO:0000313" key="2">
    <source>
        <dbReference type="EMBL" id="KAG8390062.1"/>
    </source>
</evidence>
<dbReference type="GO" id="GO:0080043">
    <property type="term" value="F:quercetin 3-O-glucosyltransferase activity"/>
    <property type="evidence" value="ECO:0007669"/>
    <property type="project" value="TreeGrafter"/>
</dbReference>
<comment type="similarity">
    <text evidence="1">Belongs to the UDP-glycosyltransferase family.</text>
</comment>
<organism evidence="2 3">
    <name type="scientific">Buddleja alternifolia</name>
    <dbReference type="NCBI Taxonomy" id="168488"/>
    <lineage>
        <taxon>Eukaryota</taxon>
        <taxon>Viridiplantae</taxon>
        <taxon>Streptophyta</taxon>
        <taxon>Embryophyta</taxon>
        <taxon>Tracheophyta</taxon>
        <taxon>Spermatophyta</taxon>
        <taxon>Magnoliopsida</taxon>
        <taxon>eudicotyledons</taxon>
        <taxon>Gunneridae</taxon>
        <taxon>Pentapetalae</taxon>
        <taxon>asterids</taxon>
        <taxon>lamiids</taxon>
        <taxon>Lamiales</taxon>
        <taxon>Scrophulariaceae</taxon>
        <taxon>Buddlejeae</taxon>
        <taxon>Buddleja</taxon>
    </lineage>
</organism>
<gene>
    <name evidence="2" type="ORF">BUALT_Bualt01G0044300</name>
</gene>
<dbReference type="SUPFAM" id="SSF53756">
    <property type="entry name" value="UDP-Glycosyltransferase/glycogen phosphorylase"/>
    <property type="match status" value="2"/>
</dbReference>
<evidence type="ECO:0000256" key="1">
    <source>
        <dbReference type="ARBA" id="ARBA00009995"/>
    </source>
</evidence>
<accession>A0AAV6YD04</accession>
<name>A0AAV6YD04_9LAMI</name>
<dbReference type="Gene3D" id="3.40.50.2000">
    <property type="entry name" value="Glycogen Phosphorylase B"/>
    <property type="match status" value="4"/>
</dbReference>
<dbReference type="EMBL" id="WHWC01000001">
    <property type="protein sequence ID" value="KAG8390062.1"/>
    <property type="molecule type" value="Genomic_DNA"/>
</dbReference>
<keyword evidence="3" id="KW-1185">Reference proteome</keyword>
<dbReference type="PANTHER" id="PTHR11926:SF1464">
    <property type="entry name" value="UDP-GLYCOSYLTRANSFERASE 76B1-LIKE"/>
    <property type="match status" value="1"/>
</dbReference>
<dbReference type="GO" id="GO:0080044">
    <property type="term" value="F:quercetin 7-O-glucosyltransferase activity"/>
    <property type="evidence" value="ECO:0007669"/>
    <property type="project" value="TreeGrafter"/>
</dbReference>
<protein>
    <submittedName>
        <fullName evidence="2">Uncharacterized protein</fullName>
    </submittedName>
</protein>
<sequence length="574" mass="64479">MIQLASILHSKGFTISIIHTQFNSPNPSNYPHFTFHLISDGLSETEKSTKNVSLLVKLLLANCVEPFRDCLAQLLSEDVHVTCLISDAIWYFTQAIADSFKLPRIVLRTSNACSFLAFTALPLLQDRGYLSDMDSKMEEAVVELPPLKVKDIPRIEPYDPTDMYQIIRNMMAETKKSSGLIFNTFKELEETELAKLQQQFLIPVLAIGPLHKCFSAASTSLLTQDRSSISWLDKQAPNSVLYVSFGSIAAMDSQKLLEVAWGLANSHINPMIQLASILHSKDGLSETEKSTKNVSLLVKLLLANCVEPFRDCLAQLLSDDVHVTCLISDALWYFTQAIADSFKLPRIVLRTSNVCSFLAFYALPLLRDRGYLSDRDSKMEEAVVELPPLKVKDIPRIEQFDPADMYAIIVNMMDETKKSSGLIFNTFKELEETELAQTSAAISHSSISNWTIAQMLFSSLNHIAAMDSQKLLEVAWGLANSMQPFLWAVRPGLIEGSDWLEMLPNEFLQVTRSNWRKVLKEGKLKMLLEREGEEMKKRVLLLKEKVNLCLKSGGSSYQSIDALVNLISSFRSST</sequence>
<comment type="caution">
    <text evidence="2">The sequence shown here is derived from an EMBL/GenBank/DDBJ whole genome shotgun (WGS) entry which is preliminary data.</text>
</comment>
<dbReference type="Proteomes" id="UP000826271">
    <property type="component" value="Unassembled WGS sequence"/>
</dbReference>
<dbReference type="AlphaFoldDB" id="A0AAV6YD04"/>
<reference evidence="2" key="1">
    <citation type="submission" date="2019-10" db="EMBL/GenBank/DDBJ databases">
        <authorList>
            <person name="Zhang R."/>
            <person name="Pan Y."/>
            <person name="Wang J."/>
            <person name="Ma R."/>
            <person name="Yu S."/>
        </authorList>
    </citation>
    <scope>NUCLEOTIDE SEQUENCE</scope>
    <source>
        <strain evidence="2">LA-IB0</strain>
        <tissue evidence="2">Leaf</tissue>
    </source>
</reference>